<protein>
    <submittedName>
        <fullName evidence="1">Uncharacterized protein</fullName>
    </submittedName>
</protein>
<accession>A0AAD9XHL8</accession>
<keyword evidence="2" id="KW-1185">Reference proteome</keyword>
<evidence type="ECO:0000313" key="2">
    <source>
        <dbReference type="Proteomes" id="UP001280121"/>
    </source>
</evidence>
<organism evidence="1 2">
    <name type="scientific">Dipteronia dyeriana</name>
    <dbReference type="NCBI Taxonomy" id="168575"/>
    <lineage>
        <taxon>Eukaryota</taxon>
        <taxon>Viridiplantae</taxon>
        <taxon>Streptophyta</taxon>
        <taxon>Embryophyta</taxon>
        <taxon>Tracheophyta</taxon>
        <taxon>Spermatophyta</taxon>
        <taxon>Magnoliopsida</taxon>
        <taxon>eudicotyledons</taxon>
        <taxon>Gunneridae</taxon>
        <taxon>Pentapetalae</taxon>
        <taxon>rosids</taxon>
        <taxon>malvids</taxon>
        <taxon>Sapindales</taxon>
        <taxon>Sapindaceae</taxon>
        <taxon>Hippocastanoideae</taxon>
        <taxon>Acereae</taxon>
        <taxon>Dipteronia</taxon>
    </lineage>
</organism>
<dbReference type="AlphaFoldDB" id="A0AAD9XHL8"/>
<gene>
    <name evidence="1" type="ORF">Ddye_006015</name>
</gene>
<reference evidence="1" key="1">
    <citation type="journal article" date="2023" name="Plant J.">
        <title>Genome sequences and population genomics provide insights into the demographic history, inbreeding, and mutation load of two 'living fossil' tree species of Dipteronia.</title>
        <authorList>
            <person name="Feng Y."/>
            <person name="Comes H.P."/>
            <person name="Chen J."/>
            <person name="Zhu S."/>
            <person name="Lu R."/>
            <person name="Zhang X."/>
            <person name="Li P."/>
            <person name="Qiu J."/>
            <person name="Olsen K.M."/>
            <person name="Qiu Y."/>
        </authorList>
    </citation>
    <scope>NUCLEOTIDE SEQUENCE</scope>
    <source>
        <strain evidence="1">KIB01</strain>
    </source>
</reference>
<dbReference type="EMBL" id="JANJYI010000002">
    <property type="protein sequence ID" value="KAK2659482.1"/>
    <property type="molecule type" value="Genomic_DNA"/>
</dbReference>
<evidence type="ECO:0000313" key="1">
    <source>
        <dbReference type="EMBL" id="KAK2659482.1"/>
    </source>
</evidence>
<name>A0AAD9XHL8_9ROSI</name>
<sequence>MQQLNSFCSTARSVQTCRLADKIVQFGRKPGDTPETVNFFLRQKRYGLRRRATKGAKTEVRLHDSVTETAPQSIGRVSSRLREMRRKKEIAVVAKHERIFGRPFPHWNEEELQDLIIFDQIGA</sequence>
<proteinExistence type="predicted"/>
<dbReference type="Proteomes" id="UP001280121">
    <property type="component" value="Unassembled WGS sequence"/>
</dbReference>
<comment type="caution">
    <text evidence="1">The sequence shown here is derived from an EMBL/GenBank/DDBJ whole genome shotgun (WGS) entry which is preliminary data.</text>
</comment>